<dbReference type="Pfam" id="PF01614">
    <property type="entry name" value="IclR_C"/>
    <property type="match status" value="1"/>
</dbReference>
<keyword evidence="3" id="KW-0238">DNA-binding</keyword>
<dbReference type="InterPro" id="IPR036390">
    <property type="entry name" value="WH_DNA-bd_sf"/>
</dbReference>
<dbReference type="RefSeq" id="WP_122549194.1">
    <property type="nucleotide sequence ID" value="NZ_CP122566.1"/>
</dbReference>
<dbReference type="PANTHER" id="PTHR30136:SF24">
    <property type="entry name" value="HTH-TYPE TRANSCRIPTIONAL REPRESSOR ALLR"/>
    <property type="match status" value="1"/>
</dbReference>
<dbReference type="PANTHER" id="PTHR30136">
    <property type="entry name" value="HELIX-TURN-HELIX TRANSCRIPTIONAL REGULATOR, ICLR FAMILY"/>
    <property type="match status" value="1"/>
</dbReference>
<feature type="domain" description="IclR-ED" evidence="8">
    <location>
        <begin position="67"/>
        <end position="246"/>
    </location>
</feature>
<evidence type="ECO:0000256" key="6">
    <source>
        <dbReference type="ARBA" id="ARBA00070406"/>
    </source>
</evidence>
<dbReference type="SUPFAM" id="SSF55781">
    <property type="entry name" value="GAF domain-like"/>
    <property type="match status" value="1"/>
</dbReference>
<dbReference type="GO" id="GO:0003700">
    <property type="term" value="F:DNA-binding transcription factor activity"/>
    <property type="evidence" value="ECO:0007669"/>
    <property type="project" value="TreeGrafter"/>
</dbReference>
<evidence type="ECO:0000256" key="2">
    <source>
        <dbReference type="ARBA" id="ARBA00023015"/>
    </source>
</evidence>
<dbReference type="SUPFAM" id="SSF46785">
    <property type="entry name" value="Winged helix' DNA-binding domain"/>
    <property type="match status" value="1"/>
</dbReference>
<dbReference type="InterPro" id="IPR014757">
    <property type="entry name" value="Tscrpt_reg_IclR_C"/>
</dbReference>
<keyword evidence="4" id="KW-0804">Transcription</keyword>
<dbReference type="GO" id="GO:0045892">
    <property type="term" value="P:negative regulation of DNA-templated transcription"/>
    <property type="evidence" value="ECO:0007669"/>
    <property type="project" value="TreeGrafter"/>
</dbReference>
<evidence type="ECO:0000259" key="8">
    <source>
        <dbReference type="PROSITE" id="PS51078"/>
    </source>
</evidence>
<dbReference type="Proteomes" id="UP001224674">
    <property type="component" value="Chromosome"/>
</dbReference>
<name>A0AAJ6AG81_9MICC</name>
<dbReference type="EMBL" id="CP122566">
    <property type="protein sequence ID" value="WGH92750.1"/>
    <property type="molecule type" value="Genomic_DNA"/>
</dbReference>
<evidence type="ECO:0000256" key="1">
    <source>
        <dbReference type="ARBA" id="ARBA00022798"/>
    </source>
</evidence>
<evidence type="ECO:0000313" key="10">
    <source>
        <dbReference type="Proteomes" id="UP001224674"/>
    </source>
</evidence>
<dbReference type="PROSITE" id="PS51078">
    <property type="entry name" value="ICLR_ED"/>
    <property type="match status" value="1"/>
</dbReference>
<dbReference type="GO" id="GO:0003677">
    <property type="term" value="F:DNA binding"/>
    <property type="evidence" value="ECO:0007669"/>
    <property type="project" value="UniProtKB-KW"/>
</dbReference>
<sequence length="248" mass="26794">MVNGVQSVERAFLLLEHIAGAGGEISLSELAEQTALPLPTIHRLLKTLAHSGYVRHLPNKHYGLGPRLIRLGDLASQQLGSWARPYLAEVTNAVQESTNMAVLDGDMATYVAQVPSAQSMRMFTEIGRRVHTNCSGVGKAMLSQLPDEQIEQLVVRAGIHQPTGRGPATVAELLDEIRAVRARGYATDDEEQELGVRCFAVPVPDLPTPAAISVSGPVTRVDAAFKERAVPLLQRVAWRIARVAATRG</sequence>
<keyword evidence="1" id="KW-0319">Glycerol metabolism</keyword>
<dbReference type="AlphaFoldDB" id="A0AAJ6AG81"/>
<dbReference type="SMART" id="SM00346">
    <property type="entry name" value="HTH_ICLR"/>
    <property type="match status" value="1"/>
</dbReference>
<accession>A0AAJ6AG81</accession>
<feature type="domain" description="HTH iclR-type" evidence="7">
    <location>
        <begin position="5"/>
        <end position="66"/>
    </location>
</feature>
<dbReference type="Pfam" id="PF09339">
    <property type="entry name" value="HTH_IclR"/>
    <property type="match status" value="1"/>
</dbReference>
<reference evidence="9 10" key="1">
    <citation type="submission" date="2023-03" db="EMBL/GenBank/DDBJ databases">
        <title>Complete genome sequences of several Auritidibacter ignavus strains isolated from ear infections.</title>
        <authorList>
            <person name="Baehr T."/>
            <person name="Baumhoegger A.M."/>
        </authorList>
    </citation>
    <scope>NUCLEOTIDE SEQUENCE [LARGE SCALE GENOMIC DNA]</scope>
    <source>
        <strain evidence="9 10">BABAE-6</strain>
    </source>
</reference>
<dbReference type="InterPro" id="IPR005471">
    <property type="entry name" value="Tscrpt_reg_IclR_N"/>
</dbReference>
<comment type="function">
    <text evidence="5">May be an activator protein for the gylABX operon.</text>
</comment>
<dbReference type="FunFam" id="1.10.10.10:FF:000056">
    <property type="entry name" value="IclR family transcriptional regulator"/>
    <property type="match status" value="1"/>
</dbReference>
<dbReference type="InterPro" id="IPR050707">
    <property type="entry name" value="HTH_MetabolicPath_Reg"/>
</dbReference>
<evidence type="ECO:0000259" key="7">
    <source>
        <dbReference type="PROSITE" id="PS51077"/>
    </source>
</evidence>
<dbReference type="InterPro" id="IPR029016">
    <property type="entry name" value="GAF-like_dom_sf"/>
</dbReference>
<dbReference type="Gene3D" id="3.30.450.40">
    <property type="match status" value="1"/>
</dbReference>
<evidence type="ECO:0000256" key="3">
    <source>
        <dbReference type="ARBA" id="ARBA00023125"/>
    </source>
</evidence>
<gene>
    <name evidence="9" type="ORF">QDX21_10655</name>
</gene>
<keyword evidence="2" id="KW-0805">Transcription regulation</keyword>
<proteinExistence type="predicted"/>
<protein>
    <recommendedName>
        <fullName evidence="6">Glycerol operon regulatory protein</fullName>
    </recommendedName>
</protein>
<dbReference type="PROSITE" id="PS51077">
    <property type="entry name" value="HTH_ICLR"/>
    <property type="match status" value="1"/>
</dbReference>
<organism evidence="9 10">
    <name type="scientific">Auritidibacter ignavus</name>
    <dbReference type="NCBI Taxonomy" id="678932"/>
    <lineage>
        <taxon>Bacteria</taxon>
        <taxon>Bacillati</taxon>
        <taxon>Actinomycetota</taxon>
        <taxon>Actinomycetes</taxon>
        <taxon>Micrococcales</taxon>
        <taxon>Micrococcaceae</taxon>
        <taxon>Auritidibacter</taxon>
    </lineage>
</organism>
<dbReference type="InterPro" id="IPR036388">
    <property type="entry name" value="WH-like_DNA-bd_sf"/>
</dbReference>
<dbReference type="Gene3D" id="1.10.10.10">
    <property type="entry name" value="Winged helix-like DNA-binding domain superfamily/Winged helix DNA-binding domain"/>
    <property type="match status" value="1"/>
</dbReference>
<evidence type="ECO:0000256" key="5">
    <source>
        <dbReference type="ARBA" id="ARBA00058938"/>
    </source>
</evidence>
<evidence type="ECO:0000256" key="4">
    <source>
        <dbReference type="ARBA" id="ARBA00023163"/>
    </source>
</evidence>
<dbReference type="GO" id="GO:0006071">
    <property type="term" value="P:glycerol metabolic process"/>
    <property type="evidence" value="ECO:0007669"/>
    <property type="project" value="UniProtKB-KW"/>
</dbReference>
<keyword evidence="10" id="KW-1185">Reference proteome</keyword>
<evidence type="ECO:0000313" key="9">
    <source>
        <dbReference type="EMBL" id="WGH92750.1"/>
    </source>
</evidence>